<dbReference type="OrthoDB" id="58379at2759"/>
<evidence type="ECO:0000256" key="1">
    <source>
        <dbReference type="SAM" id="MobiDB-lite"/>
    </source>
</evidence>
<comment type="caution">
    <text evidence="2">The sequence shown here is derived from an EMBL/GenBank/DDBJ whole genome shotgun (WGS) entry which is preliminary data.</text>
</comment>
<evidence type="ECO:0000313" key="2">
    <source>
        <dbReference type="EMBL" id="KAF2258841.1"/>
    </source>
</evidence>
<gene>
    <name evidence="2" type="ORF">CC78DRAFT_586624</name>
</gene>
<organism evidence="2 3">
    <name type="scientific">Lojkania enalia</name>
    <dbReference type="NCBI Taxonomy" id="147567"/>
    <lineage>
        <taxon>Eukaryota</taxon>
        <taxon>Fungi</taxon>
        <taxon>Dikarya</taxon>
        <taxon>Ascomycota</taxon>
        <taxon>Pezizomycotina</taxon>
        <taxon>Dothideomycetes</taxon>
        <taxon>Pleosporomycetidae</taxon>
        <taxon>Pleosporales</taxon>
        <taxon>Pleosporales incertae sedis</taxon>
        <taxon>Lojkania</taxon>
    </lineage>
</organism>
<feature type="compositionally biased region" description="Basic and acidic residues" evidence="1">
    <location>
        <begin position="18"/>
        <end position="27"/>
    </location>
</feature>
<evidence type="ECO:0000313" key="3">
    <source>
        <dbReference type="Proteomes" id="UP000800093"/>
    </source>
</evidence>
<dbReference type="Proteomes" id="UP000800093">
    <property type="component" value="Unassembled WGS sequence"/>
</dbReference>
<dbReference type="EMBL" id="ML986734">
    <property type="protein sequence ID" value="KAF2258841.1"/>
    <property type="molecule type" value="Genomic_DNA"/>
</dbReference>
<sequence length="110" mass="12431">MVQTLRLLVHGKMFFKEKSPLPDETKKPVTPAPEPTLPAYTPSAAPQPGPSFQTQCASLSLHMEDKLRFLLFSIETVNICRSTISWTWKRGIQEERTYAGSDELKMMGHP</sequence>
<accession>A0A9P4JYI6</accession>
<name>A0A9P4JYI6_9PLEO</name>
<protein>
    <submittedName>
        <fullName evidence="2">Uncharacterized protein</fullName>
    </submittedName>
</protein>
<dbReference type="AlphaFoldDB" id="A0A9P4JYI6"/>
<keyword evidence="3" id="KW-1185">Reference proteome</keyword>
<proteinExistence type="predicted"/>
<reference evidence="3" key="1">
    <citation type="journal article" date="2020" name="Stud. Mycol.">
        <title>101 Dothideomycetes genomes: A test case for predicting lifestyles and emergence of pathogens.</title>
        <authorList>
            <person name="Haridas S."/>
            <person name="Albert R."/>
            <person name="Binder M."/>
            <person name="Bloem J."/>
            <person name="LaButti K."/>
            <person name="Salamov A."/>
            <person name="Andreopoulos B."/>
            <person name="Baker S."/>
            <person name="Barry K."/>
            <person name="Bills G."/>
            <person name="Bluhm B."/>
            <person name="Cannon C."/>
            <person name="Castanera R."/>
            <person name="Culley D."/>
            <person name="Daum C."/>
            <person name="Ezra D."/>
            <person name="Gonzalez J."/>
            <person name="Henrissat B."/>
            <person name="Kuo A."/>
            <person name="Liang C."/>
            <person name="Lipzen A."/>
            <person name="Lutzoni F."/>
            <person name="Magnuson J."/>
            <person name="Mondo S."/>
            <person name="Nolan M."/>
            <person name="Ohm R."/>
            <person name="Pangilinan J."/>
            <person name="Park H.-J."/>
            <person name="Ramirez L."/>
            <person name="Alfaro M."/>
            <person name="Sun H."/>
            <person name="Tritt A."/>
            <person name="Yoshinaga Y."/>
            <person name="Zwiers L.-H."/>
            <person name="Turgeon B."/>
            <person name="Goodwin S."/>
            <person name="Spatafora J."/>
            <person name="Crous P."/>
            <person name="Grigoriev I."/>
        </authorList>
    </citation>
    <scope>NUCLEOTIDE SEQUENCE [LARGE SCALE GENOMIC DNA]</scope>
    <source>
        <strain evidence="3">CBS 304.66</strain>
    </source>
</reference>
<feature type="region of interest" description="Disordered" evidence="1">
    <location>
        <begin position="18"/>
        <end position="51"/>
    </location>
</feature>